<geneLocation type="chloroplast" evidence="1"/>
<dbReference type="RefSeq" id="YP_009510524.1">
    <property type="nucleotide sequence ID" value="NC_039139.1"/>
</dbReference>
<dbReference type="InterPro" id="IPR018490">
    <property type="entry name" value="cNMP-bd_dom_sf"/>
</dbReference>
<evidence type="ECO:0000313" key="1">
    <source>
        <dbReference type="EMBL" id="AXI96197.1"/>
    </source>
</evidence>
<dbReference type="SUPFAM" id="SSF51206">
    <property type="entry name" value="cAMP-binding domain-like"/>
    <property type="match status" value="1"/>
</dbReference>
<dbReference type="InterPro" id="IPR036390">
    <property type="entry name" value="WH_DNA-bd_sf"/>
</dbReference>
<sequence length="220" mass="26259">MSNKWLQLFFESEIPFYIYKLYKGDALIFKFYVKCKPLIIVFYGTVYIMKVFTNGESIFLAILTSNSIIDFSSNSFDSNYIYYKVVALENTYFIKFCWLEYITHFKYLSTVVKLLDLFRYTLQQYENSSCILLHKSTRYRVIQLLLFLCREFGILNNNYIIIPFELSQKTISYITGSNPITVHKIIHYLINKLFVKYAVNKRILICYASFFTYLQNNKVT</sequence>
<proteinExistence type="predicted"/>
<dbReference type="EMBL" id="MH396009">
    <property type="protein sequence ID" value="AXI96197.1"/>
    <property type="molecule type" value="Genomic_DNA"/>
</dbReference>
<dbReference type="AlphaFoldDB" id="A0A345U6W1"/>
<keyword evidence="1" id="KW-0150">Chloroplast</keyword>
<gene>
    <name evidence="1" type="primary">ntcA</name>
</gene>
<organism evidence="1">
    <name type="scientific">Gracilaria caudata</name>
    <dbReference type="NCBI Taxonomy" id="2572395"/>
    <lineage>
        <taxon>Eukaryota</taxon>
        <taxon>Rhodophyta</taxon>
        <taxon>Florideophyceae</taxon>
        <taxon>Rhodymeniophycidae</taxon>
        <taxon>Gracilariales</taxon>
        <taxon>Gracilariaceae</taxon>
        <taxon>Gracilaria</taxon>
    </lineage>
</organism>
<dbReference type="GeneID" id="37622872"/>
<keyword evidence="1" id="KW-0934">Plastid</keyword>
<name>A0A345U6W1_9FLOR</name>
<dbReference type="InterPro" id="IPR014710">
    <property type="entry name" value="RmlC-like_jellyroll"/>
</dbReference>
<dbReference type="SUPFAM" id="SSF46785">
    <property type="entry name" value="Winged helix' DNA-binding domain"/>
    <property type="match status" value="1"/>
</dbReference>
<protein>
    <submittedName>
        <fullName evidence="1">Global nitrogen transcriptional regulator</fullName>
    </submittedName>
</protein>
<dbReference type="Gene3D" id="2.60.120.10">
    <property type="entry name" value="Jelly Rolls"/>
    <property type="match status" value="1"/>
</dbReference>
<reference evidence="1" key="1">
    <citation type="journal article" date="2018" name="J. Phycol.">
        <title>Organellar genomics: a useful tool to study evolutionary relationships and molecular evolution in Gracilariaceae (Rhodophyta).</title>
        <authorList>
            <person name="Iha C."/>
            <person name="Grassa C.J."/>
            <person name="de M Lyra G."/>
            <person name="Davis C.C."/>
            <person name="Verbruggen H."/>
            <person name="Oliveira M.C."/>
        </authorList>
    </citation>
    <scope>NUCLEOTIDE SEQUENCE</scope>
</reference>
<accession>A0A345U6W1</accession>